<evidence type="ECO:0000313" key="1">
    <source>
        <dbReference type="EMBL" id="EXC10520.1"/>
    </source>
</evidence>
<accession>W9RU02</accession>
<reference evidence="2" key="1">
    <citation type="submission" date="2013-01" db="EMBL/GenBank/DDBJ databases">
        <title>Draft Genome Sequence of a Mulberry Tree, Morus notabilis C.K. Schneid.</title>
        <authorList>
            <person name="He N."/>
            <person name="Zhao S."/>
        </authorList>
    </citation>
    <scope>NUCLEOTIDE SEQUENCE</scope>
</reference>
<organism evidence="1 2">
    <name type="scientific">Morus notabilis</name>
    <dbReference type="NCBI Taxonomy" id="981085"/>
    <lineage>
        <taxon>Eukaryota</taxon>
        <taxon>Viridiplantae</taxon>
        <taxon>Streptophyta</taxon>
        <taxon>Embryophyta</taxon>
        <taxon>Tracheophyta</taxon>
        <taxon>Spermatophyta</taxon>
        <taxon>Magnoliopsida</taxon>
        <taxon>eudicotyledons</taxon>
        <taxon>Gunneridae</taxon>
        <taxon>Pentapetalae</taxon>
        <taxon>rosids</taxon>
        <taxon>fabids</taxon>
        <taxon>Rosales</taxon>
        <taxon>Moraceae</taxon>
        <taxon>Moreae</taxon>
        <taxon>Morus</taxon>
    </lineage>
</organism>
<proteinExistence type="predicted"/>
<evidence type="ECO:0000313" key="2">
    <source>
        <dbReference type="Proteomes" id="UP000030645"/>
    </source>
</evidence>
<gene>
    <name evidence="1" type="ORF">L484_001423</name>
</gene>
<sequence length="72" mass="8053">MSSASDAFVVRLCKDMQGVSELTMAGLWRIRSEIANLISMNERGEIERPIQGDEIERQGCKRENIERGRAGG</sequence>
<dbReference type="Proteomes" id="UP000030645">
    <property type="component" value="Unassembled WGS sequence"/>
</dbReference>
<dbReference type="EMBL" id="KE345642">
    <property type="protein sequence ID" value="EXC10520.1"/>
    <property type="molecule type" value="Genomic_DNA"/>
</dbReference>
<protein>
    <submittedName>
        <fullName evidence="1">Uncharacterized protein</fullName>
    </submittedName>
</protein>
<dbReference type="AlphaFoldDB" id="W9RU02"/>
<name>W9RU02_9ROSA</name>
<keyword evidence="2" id="KW-1185">Reference proteome</keyword>